<evidence type="ECO:0000256" key="3">
    <source>
        <dbReference type="SAM" id="MobiDB-lite"/>
    </source>
</evidence>
<dbReference type="KEGG" id="bbes:BESB_015380"/>
<dbReference type="SMART" id="SM00829">
    <property type="entry name" value="PKS_ER"/>
    <property type="match status" value="1"/>
</dbReference>
<sequence length="365" mass="38829">MRLSRVLFHIKMMRAVLHDPPPSLPRKPAGSAAAAASASAASSGDKGDATSHREKKVRLFLGSAPRPEPRKEEQEILIRVNAAGVNRMDLLQKAGKYPAPAGASQILGPEAAGVVVSALEGGRFREGERVMALLQGGGYAEYVAVHEGLCLPVPETLSFVQAAAIPENWLTAYQLLHMVAGVGTALIQLSRLAAIPTVVASAGSDEKLRLCRSLGATHVINYRALEGKFSDAVLEATQGEGADLVLDPVGASFMAENAKCCALDACWVLYGSLGGVVAPAFDVRPFLAKRIRLLASTLRNQSLVYRETLVKLFEEEILPKFADGTLQVVVDSAFPASQADEAHHRLETNANSGKVVLTFDKGDEN</sequence>
<dbReference type="Proteomes" id="UP000224006">
    <property type="component" value="Chromosome IX"/>
</dbReference>
<dbReference type="GeneID" id="40306599"/>
<dbReference type="PANTHER" id="PTHR48106:SF18">
    <property type="entry name" value="QUINONE OXIDOREDUCTASE PIG3"/>
    <property type="match status" value="1"/>
</dbReference>
<proteinExistence type="predicted"/>
<evidence type="ECO:0000313" key="5">
    <source>
        <dbReference type="EMBL" id="PFH32925.1"/>
    </source>
</evidence>
<feature type="domain" description="Enoyl reductase (ER)" evidence="4">
    <location>
        <begin position="56"/>
        <end position="357"/>
    </location>
</feature>
<keyword evidence="6" id="KW-1185">Reference proteome</keyword>
<dbReference type="InterPro" id="IPR036291">
    <property type="entry name" value="NAD(P)-bd_dom_sf"/>
</dbReference>
<evidence type="ECO:0000313" key="6">
    <source>
        <dbReference type="Proteomes" id="UP000224006"/>
    </source>
</evidence>
<reference evidence="5 6" key="1">
    <citation type="submission" date="2017-09" db="EMBL/GenBank/DDBJ databases">
        <title>Genome sequencing of Besnoitia besnoiti strain Bb-Ger1.</title>
        <authorList>
            <person name="Schares G."/>
            <person name="Venepally P."/>
            <person name="Lorenzi H.A."/>
        </authorList>
    </citation>
    <scope>NUCLEOTIDE SEQUENCE [LARGE SCALE GENOMIC DNA]</scope>
    <source>
        <strain evidence="5 6">Bb-Ger1</strain>
    </source>
</reference>
<feature type="compositionally biased region" description="Low complexity" evidence="3">
    <location>
        <begin position="29"/>
        <end position="44"/>
    </location>
</feature>
<dbReference type="PANTHER" id="PTHR48106">
    <property type="entry name" value="QUINONE OXIDOREDUCTASE PIG3-RELATED"/>
    <property type="match status" value="1"/>
</dbReference>
<dbReference type="AlphaFoldDB" id="A0A2A9M4N3"/>
<dbReference type="EMBL" id="NWUJ01000010">
    <property type="protein sequence ID" value="PFH32925.1"/>
    <property type="molecule type" value="Genomic_DNA"/>
</dbReference>
<dbReference type="InterPro" id="IPR014189">
    <property type="entry name" value="Quinone_OxRdtase_PIG3"/>
</dbReference>
<dbReference type="InterPro" id="IPR013149">
    <property type="entry name" value="ADH-like_C"/>
</dbReference>
<dbReference type="VEuPathDB" id="ToxoDB:BESB_015380"/>
<dbReference type="InterPro" id="IPR013154">
    <property type="entry name" value="ADH-like_N"/>
</dbReference>
<dbReference type="GO" id="GO:0003960">
    <property type="term" value="F:quinone reductase (NADPH) activity"/>
    <property type="evidence" value="ECO:0007669"/>
    <property type="project" value="TreeGrafter"/>
</dbReference>
<dbReference type="InterPro" id="IPR020843">
    <property type="entry name" value="ER"/>
</dbReference>
<dbReference type="GO" id="GO:0048038">
    <property type="term" value="F:quinone binding"/>
    <property type="evidence" value="ECO:0007669"/>
    <property type="project" value="TreeGrafter"/>
</dbReference>
<dbReference type="RefSeq" id="XP_029216934.1">
    <property type="nucleotide sequence ID" value="XM_029360267.1"/>
</dbReference>
<dbReference type="STRING" id="94643.A0A2A9M4N3"/>
<evidence type="ECO:0000259" key="4">
    <source>
        <dbReference type="SMART" id="SM00829"/>
    </source>
</evidence>
<evidence type="ECO:0000256" key="1">
    <source>
        <dbReference type="ARBA" id="ARBA00022857"/>
    </source>
</evidence>
<dbReference type="SUPFAM" id="SSF51735">
    <property type="entry name" value="NAD(P)-binding Rossmann-fold domains"/>
    <property type="match status" value="1"/>
</dbReference>
<dbReference type="GO" id="GO:0070402">
    <property type="term" value="F:NADPH binding"/>
    <property type="evidence" value="ECO:0007669"/>
    <property type="project" value="TreeGrafter"/>
</dbReference>
<dbReference type="InterPro" id="IPR011032">
    <property type="entry name" value="GroES-like_sf"/>
</dbReference>
<name>A0A2A9M4N3_BESBE</name>
<accession>A0A2A9M4N3</accession>
<dbReference type="CDD" id="cd05276">
    <property type="entry name" value="p53_inducible_oxidoreductase"/>
    <property type="match status" value="1"/>
</dbReference>
<keyword evidence="1" id="KW-0521">NADP</keyword>
<gene>
    <name evidence="5" type="ORF">BESB_015380</name>
</gene>
<protein>
    <submittedName>
        <fullName evidence="5">Putative quinone oxidoreductase</fullName>
    </submittedName>
</protein>
<dbReference type="Gene3D" id="3.90.180.10">
    <property type="entry name" value="Medium-chain alcohol dehydrogenases, catalytic domain"/>
    <property type="match status" value="1"/>
</dbReference>
<dbReference type="SUPFAM" id="SSF50129">
    <property type="entry name" value="GroES-like"/>
    <property type="match status" value="1"/>
</dbReference>
<evidence type="ECO:0000256" key="2">
    <source>
        <dbReference type="ARBA" id="ARBA00023002"/>
    </source>
</evidence>
<keyword evidence="2" id="KW-0560">Oxidoreductase</keyword>
<dbReference type="Gene3D" id="3.40.50.720">
    <property type="entry name" value="NAD(P)-binding Rossmann-like Domain"/>
    <property type="match status" value="1"/>
</dbReference>
<organism evidence="5 6">
    <name type="scientific">Besnoitia besnoiti</name>
    <name type="common">Apicomplexan protozoan</name>
    <dbReference type="NCBI Taxonomy" id="94643"/>
    <lineage>
        <taxon>Eukaryota</taxon>
        <taxon>Sar</taxon>
        <taxon>Alveolata</taxon>
        <taxon>Apicomplexa</taxon>
        <taxon>Conoidasida</taxon>
        <taxon>Coccidia</taxon>
        <taxon>Eucoccidiorida</taxon>
        <taxon>Eimeriorina</taxon>
        <taxon>Sarcocystidae</taxon>
        <taxon>Besnoitia</taxon>
    </lineage>
</organism>
<dbReference type="Pfam" id="PF08240">
    <property type="entry name" value="ADH_N"/>
    <property type="match status" value="1"/>
</dbReference>
<feature type="region of interest" description="Disordered" evidence="3">
    <location>
        <begin position="18"/>
        <end position="53"/>
    </location>
</feature>
<dbReference type="OrthoDB" id="3509362at2759"/>
<comment type="caution">
    <text evidence="5">The sequence shown here is derived from an EMBL/GenBank/DDBJ whole genome shotgun (WGS) entry which is preliminary data.</text>
</comment>
<dbReference type="Pfam" id="PF00107">
    <property type="entry name" value="ADH_zinc_N"/>
    <property type="match status" value="1"/>
</dbReference>